<dbReference type="PROSITE" id="PS50280">
    <property type="entry name" value="SET"/>
    <property type="match status" value="1"/>
</dbReference>
<dbReference type="PROSITE" id="PS00598">
    <property type="entry name" value="CHROMO_1"/>
    <property type="match status" value="1"/>
</dbReference>
<evidence type="ECO:0000256" key="8">
    <source>
        <dbReference type="ARBA" id="ARBA00022833"/>
    </source>
</evidence>
<evidence type="ECO:0000256" key="1">
    <source>
        <dbReference type="ARBA" id="ARBA00004123"/>
    </source>
</evidence>
<keyword evidence="3" id="KW-0158">Chromosome</keyword>
<reference evidence="16 17" key="1">
    <citation type="journal article" date="2017" name="Gigascience">
        <title>Draft genome of the honey bee ectoparasitic mite, Tropilaelaps mercedesae, is shaped by the parasitic life history.</title>
        <authorList>
            <person name="Dong X."/>
            <person name="Armstrong S.D."/>
            <person name="Xia D."/>
            <person name="Makepeace B.L."/>
            <person name="Darby A.C."/>
            <person name="Kadowaki T."/>
        </authorList>
    </citation>
    <scope>NUCLEOTIDE SEQUENCE [LARGE SCALE GENOMIC DNA]</scope>
    <source>
        <strain evidence="16">Wuxi-XJTLU</strain>
    </source>
</reference>
<dbReference type="SUPFAM" id="SSF54160">
    <property type="entry name" value="Chromo domain-like"/>
    <property type="match status" value="1"/>
</dbReference>
<dbReference type="SMART" id="SM00508">
    <property type="entry name" value="PostSET"/>
    <property type="match status" value="1"/>
</dbReference>
<dbReference type="OrthoDB" id="1045173at2759"/>
<feature type="compositionally biased region" description="Low complexity" evidence="11">
    <location>
        <begin position="208"/>
        <end position="228"/>
    </location>
</feature>
<evidence type="ECO:0000259" key="12">
    <source>
        <dbReference type="PROSITE" id="PS50013"/>
    </source>
</evidence>
<dbReference type="SUPFAM" id="SSF82199">
    <property type="entry name" value="SET domain"/>
    <property type="match status" value="1"/>
</dbReference>
<dbReference type="PROSITE" id="PS50013">
    <property type="entry name" value="CHROMO_2"/>
    <property type="match status" value="1"/>
</dbReference>
<dbReference type="PROSITE" id="PS50867">
    <property type="entry name" value="PRE_SET"/>
    <property type="match status" value="1"/>
</dbReference>
<keyword evidence="8" id="KW-0862">Zinc</keyword>
<gene>
    <name evidence="16" type="ORF">BIW11_10797</name>
</gene>
<dbReference type="PANTHER" id="PTHR46223">
    <property type="entry name" value="HISTONE-LYSINE N-METHYLTRANSFERASE SUV39H"/>
    <property type="match status" value="1"/>
</dbReference>
<evidence type="ECO:0000259" key="15">
    <source>
        <dbReference type="PROSITE" id="PS50868"/>
    </source>
</evidence>
<evidence type="ECO:0000256" key="9">
    <source>
        <dbReference type="ARBA" id="ARBA00023242"/>
    </source>
</evidence>
<dbReference type="SMART" id="SM00317">
    <property type="entry name" value="SET"/>
    <property type="match status" value="1"/>
</dbReference>
<comment type="subcellular location">
    <subcellularLocation>
        <location evidence="2">Chromosome</location>
        <location evidence="2">Centromere</location>
    </subcellularLocation>
    <subcellularLocation>
        <location evidence="1">Nucleus</location>
    </subcellularLocation>
</comment>
<organism evidence="16 17">
    <name type="scientific">Tropilaelaps mercedesae</name>
    <dbReference type="NCBI Taxonomy" id="418985"/>
    <lineage>
        <taxon>Eukaryota</taxon>
        <taxon>Metazoa</taxon>
        <taxon>Ecdysozoa</taxon>
        <taxon>Arthropoda</taxon>
        <taxon>Chelicerata</taxon>
        <taxon>Arachnida</taxon>
        <taxon>Acari</taxon>
        <taxon>Parasitiformes</taxon>
        <taxon>Mesostigmata</taxon>
        <taxon>Gamasina</taxon>
        <taxon>Dermanyssoidea</taxon>
        <taxon>Laelapidae</taxon>
        <taxon>Tropilaelaps</taxon>
    </lineage>
</organism>
<dbReference type="GO" id="GO:0000775">
    <property type="term" value="C:chromosome, centromeric region"/>
    <property type="evidence" value="ECO:0007669"/>
    <property type="project" value="UniProtKB-SubCell"/>
</dbReference>
<dbReference type="InParanoid" id="A0A1V9XEH3"/>
<proteinExistence type="predicted"/>
<evidence type="ECO:0000256" key="2">
    <source>
        <dbReference type="ARBA" id="ARBA00004584"/>
    </source>
</evidence>
<dbReference type="Proteomes" id="UP000192247">
    <property type="component" value="Unassembled WGS sequence"/>
</dbReference>
<dbReference type="InterPro" id="IPR000953">
    <property type="entry name" value="Chromo/chromo_shadow_dom"/>
</dbReference>
<name>A0A1V9XEH3_9ACAR</name>
<feature type="domain" description="SET" evidence="13">
    <location>
        <begin position="589"/>
        <end position="710"/>
    </location>
</feature>
<dbReference type="AlphaFoldDB" id="A0A1V9XEH3"/>
<feature type="domain" description="Post-SET" evidence="15">
    <location>
        <begin position="721"/>
        <end position="737"/>
    </location>
</feature>
<dbReference type="GO" id="GO:0032259">
    <property type="term" value="P:methylation"/>
    <property type="evidence" value="ECO:0007669"/>
    <property type="project" value="UniProtKB-KW"/>
</dbReference>
<dbReference type="PROSITE" id="PS50868">
    <property type="entry name" value="POST_SET"/>
    <property type="match status" value="1"/>
</dbReference>
<dbReference type="InterPro" id="IPR050973">
    <property type="entry name" value="H3K9_Histone-Lys_N-MTase"/>
</dbReference>
<dbReference type="CDD" id="cd00024">
    <property type="entry name" value="CD_CSD"/>
    <property type="match status" value="1"/>
</dbReference>
<sequence length="737" mass="82597">MARARSAKRGGENATASTSKTSRGRSRRSGSNEVLQEQDVNSPVRLKRDREYKHAAPDDTKVTQAVPHERVKKRKAATLTPPEQSKRKKSAIMAKPSRSVTSCTSGVGTATVSRPQLTSAVTIHGKPTDLNGVKRRLRSSSNESSDVESTIARRHQPSRMAKAELISLNQFHLETAALTAAKIEAATMLKRAKPKDADSTPLLRNGAAEKSVGSSSSASSTASQRSASVCRSTNSSLSRERHLSRTANQSPEAADVAAAVLKEPSRLPVAVTASVPEPWMNMPYQGTFVNFSRRCRISNPRRSLCELMESCRKQKLTLELEQDNVYIVEKIVGHESVNKDQMRFLVRWKDWSPKYDTWEPEPNLVLSSANCLLIVEYFDRKKESKLSHQYLVKYLKATVLQDDPADLLLLATLAGYTLDPEHGPPVPFRKIRRQMQQRIRLNLAFDNQRSLLQHFGGKLSKFMAFAKKRACGLDENQRWESLIAMLEPNAEIAIENVFDAESLPSEFKYVTDYVVSPNVRYEAPSRSCKCKEGGCFGKECCGVHAGRYRGYIRGQLARTCGQVPLYECNRLCRCGPKCENRLIQKGVQLPLTIFKTMSRGWGVRAEQKIARGTFIAEYLGELMTSAEAVSRHSVNFSYLFDLQPYRDRPVENTVDAAIYGNVSRFFNHSCDPNIAISYAYIENHNPAAPRLAFFARRDIARYEELTFNYCMQTTGTVGTLTKVECKCGSPKCRKFLF</sequence>
<feature type="region of interest" description="Disordered" evidence="11">
    <location>
        <begin position="191"/>
        <end position="255"/>
    </location>
</feature>
<dbReference type="EMBL" id="MNPL01013637">
    <property type="protein sequence ID" value="OQR71758.1"/>
    <property type="molecule type" value="Genomic_DNA"/>
</dbReference>
<evidence type="ECO:0000259" key="14">
    <source>
        <dbReference type="PROSITE" id="PS50867"/>
    </source>
</evidence>
<comment type="caution">
    <text evidence="16">The sequence shown here is derived from an EMBL/GenBank/DDBJ whole genome shotgun (WGS) entry which is preliminary data.</text>
</comment>
<evidence type="ECO:0000259" key="13">
    <source>
        <dbReference type="PROSITE" id="PS50280"/>
    </source>
</evidence>
<dbReference type="InterPro" id="IPR003616">
    <property type="entry name" value="Post-SET_dom"/>
</dbReference>
<keyword evidence="6" id="KW-0949">S-adenosyl-L-methionine</keyword>
<keyword evidence="5 16" id="KW-0808">Transferase</keyword>
<dbReference type="Pfam" id="PF05033">
    <property type="entry name" value="Pre-SET"/>
    <property type="match status" value="1"/>
</dbReference>
<evidence type="ECO:0000256" key="5">
    <source>
        <dbReference type="ARBA" id="ARBA00022679"/>
    </source>
</evidence>
<keyword evidence="17" id="KW-1185">Reference proteome</keyword>
<feature type="compositionally biased region" description="Polar residues" evidence="11">
    <location>
        <begin position="32"/>
        <end position="41"/>
    </location>
</feature>
<feature type="compositionally biased region" description="Basic and acidic residues" evidence="11">
    <location>
        <begin position="46"/>
        <end position="61"/>
    </location>
</feature>
<keyword evidence="4 16" id="KW-0489">Methyltransferase</keyword>
<protein>
    <submittedName>
        <fullName evidence="16">Histone-lysine N-methyltransferase SUV39H2-like</fullName>
    </submittedName>
</protein>
<dbReference type="InterPro" id="IPR016197">
    <property type="entry name" value="Chromo-like_dom_sf"/>
</dbReference>
<dbReference type="Gene3D" id="2.170.270.10">
    <property type="entry name" value="SET domain"/>
    <property type="match status" value="1"/>
</dbReference>
<feature type="compositionally biased region" description="Low complexity" evidence="11">
    <location>
        <begin position="139"/>
        <end position="149"/>
    </location>
</feature>
<dbReference type="Gene3D" id="2.40.50.40">
    <property type="match status" value="1"/>
</dbReference>
<dbReference type="SMART" id="SM00468">
    <property type="entry name" value="PreSET"/>
    <property type="match status" value="1"/>
</dbReference>
<accession>A0A1V9XEH3</accession>
<dbReference type="InterPro" id="IPR001214">
    <property type="entry name" value="SET_dom"/>
</dbReference>
<dbReference type="GO" id="GO:0005634">
    <property type="term" value="C:nucleus"/>
    <property type="evidence" value="ECO:0007669"/>
    <property type="project" value="UniProtKB-SubCell"/>
</dbReference>
<dbReference type="InterPro" id="IPR023780">
    <property type="entry name" value="Chromo_domain"/>
</dbReference>
<evidence type="ECO:0000256" key="4">
    <source>
        <dbReference type="ARBA" id="ARBA00022603"/>
    </source>
</evidence>
<keyword evidence="9" id="KW-0539">Nucleus</keyword>
<dbReference type="InterPro" id="IPR046341">
    <property type="entry name" value="SET_dom_sf"/>
</dbReference>
<keyword evidence="7" id="KW-0479">Metal-binding</keyword>
<feature type="compositionally biased region" description="Polar residues" evidence="11">
    <location>
        <begin position="98"/>
        <end position="121"/>
    </location>
</feature>
<dbReference type="GO" id="GO:0046974">
    <property type="term" value="F:histone H3K9 methyltransferase activity"/>
    <property type="evidence" value="ECO:0007669"/>
    <property type="project" value="TreeGrafter"/>
</dbReference>
<dbReference type="Pfam" id="PF00385">
    <property type="entry name" value="Chromo"/>
    <property type="match status" value="1"/>
</dbReference>
<evidence type="ECO:0000256" key="3">
    <source>
        <dbReference type="ARBA" id="ARBA00022454"/>
    </source>
</evidence>
<dbReference type="InterPro" id="IPR007728">
    <property type="entry name" value="Pre-SET_dom"/>
</dbReference>
<dbReference type="Pfam" id="PF00856">
    <property type="entry name" value="SET"/>
    <property type="match status" value="1"/>
</dbReference>
<dbReference type="SMART" id="SM00298">
    <property type="entry name" value="CHROMO"/>
    <property type="match status" value="1"/>
</dbReference>
<evidence type="ECO:0000256" key="6">
    <source>
        <dbReference type="ARBA" id="ARBA00022691"/>
    </source>
</evidence>
<evidence type="ECO:0000313" key="17">
    <source>
        <dbReference type="Proteomes" id="UP000192247"/>
    </source>
</evidence>
<evidence type="ECO:0000256" key="7">
    <source>
        <dbReference type="ARBA" id="ARBA00022723"/>
    </source>
</evidence>
<dbReference type="InterPro" id="IPR023779">
    <property type="entry name" value="Chromodomain_CS"/>
</dbReference>
<dbReference type="PANTHER" id="PTHR46223:SF4">
    <property type="entry name" value="HISTONE-LYSINE N-METHYLTRANSFERASE-RELATED"/>
    <property type="match status" value="1"/>
</dbReference>
<evidence type="ECO:0000256" key="10">
    <source>
        <dbReference type="ARBA" id="ARBA00023328"/>
    </source>
</evidence>
<dbReference type="STRING" id="418985.A0A1V9XEH3"/>
<feature type="region of interest" description="Disordered" evidence="11">
    <location>
        <begin position="1"/>
        <end position="158"/>
    </location>
</feature>
<evidence type="ECO:0000256" key="11">
    <source>
        <dbReference type="SAM" id="MobiDB-lite"/>
    </source>
</evidence>
<feature type="domain" description="Pre-SET" evidence="14">
    <location>
        <begin position="526"/>
        <end position="586"/>
    </location>
</feature>
<keyword evidence="10" id="KW-0137">Centromere</keyword>
<dbReference type="GO" id="GO:0008270">
    <property type="term" value="F:zinc ion binding"/>
    <property type="evidence" value="ECO:0007669"/>
    <property type="project" value="InterPro"/>
</dbReference>
<evidence type="ECO:0000313" key="16">
    <source>
        <dbReference type="EMBL" id="OQR71758.1"/>
    </source>
</evidence>
<feature type="domain" description="Chromo" evidence="12">
    <location>
        <begin position="326"/>
        <end position="390"/>
    </location>
</feature>